<evidence type="ECO:0000313" key="2">
    <source>
        <dbReference type="Proteomes" id="UP000798662"/>
    </source>
</evidence>
<proteinExistence type="predicted"/>
<organism evidence="1 2">
    <name type="scientific">Pyropia yezoensis</name>
    <name type="common">Susabi-nori</name>
    <name type="synonym">Porphyra yezoensis</name>
    <dbReference type="NCBI Taxonomy" id="2788"/>
    <lineage>
        <taxon>Eukaryota</taxon>
        <taxon>Rhodophyta</taxon>
        <taxon>Bangiophyceae</taxon>
        <taxon>Bangiales</taxon>
        <taxon>Bangiaceae</taxon>
        <taxon>Pyropia</taxon>
    </lineage>
</organism>
<dbReference type="EMBL" id="CM020620">
    <property type="protein sequence ID" value="KAK1869238.1"/>
    <property type="molecule type" value="Genomic_DNA"/>
</dbReference>
<evidence type="ECO:0000313" key="1">
    <source>
        <dbReference type="EMBL" id="KAK1869238.1"/>
    </source>
</evidence>
<gene>
    <name evidence="1" type="ORF">I4F81_011717</name>
</gene>
<protein>
    <submittedName>
        <fullName evidence="1">Uncharacterized protein</fullName>
    </submittedName>
</protein>
<keyword evidence="2" id="KW-1185">Reference proteome</keyword>
<dbReference type="Proteomes" id="UP000798662">
    <property type="component" value="Chromosome 3"/>
</dbReference>
<comment type="caution">
    <text evidence="1">The sequence shown here is derived from an EMBL/GenBank/DDBJ whole genome shotgun (WGS) entry which is preliminary data.</text>
</comment>
<name>A0ACC3CHF0_PYRYE</name>
<accession>A0ACC3CHF0</accession>
<reference evidence="1" key="1">
    <citation type="submission" date="2019-11" db="EMBL/GenBank/DDBJ databases">
        <title>Nori genome reveals adaptations in red seaweeds to the harsh intertidal environment.</title>
        <authorList>
            <person name="Wang D."/>
            <person name="Mao Y."/>
        </authorList>
    </citation>
    <scope>NUCLEOTIDE SEQUENCE</scope>
    <source>
        <tissue evidence="1">Gametophyte</tissue>
    </source>
</reference>
<sequence>MIQSLFIINSTGEVIIEKHWRGNVSRAVCDVFWAEVVRYGSRVEDVPPVLAASTGPPGAAGSGGGKDDGVSDGDGDGDGDGLKERPPPTTTVSTTAAAAGALIHLYRHGLYLLAAVGLDTPPLETVSFLESLSSVLESYLGELSEHAIKDHFITVYELLDEMVDNGRPHTTEVCVLQELVETPSVVGRVLETVAAAAGGGVGGGGTPMGAPGRPPGVGSRMGGGMGGGPGMGAPGLGGVPSASAVVSAATSAVTSAVSSAAASAAQGTAAFAQNRFASAGPQGGLAGVYAGYAGGGGGIAGSGGGGGGMGGGHRSIGHPPSGWGSGGGGGAAPLLLPWRRTGVVHPQNEIFVDIVEEVDALLLGRSATPLHTLVAGRINVRAALSGMPHVTMTLSGGDAMDDAAPHRCVKARDEGVRHGPPGGGVISFVPPDGAFTLLEYVVRGVDEVLLPLRVEADLSFVPAHDGRGVVGGPSVAAVGCATGTLSLDLTPFSPSRNWGGGPAPFHQSIVSDAGGVVLEGVTAIIHLPAGVAAVTPSPAAHTSASYDPLSRSLTWTVGQVASGLSPRLHATLVGRPGERTPVAAGTAVVVEWRLPSTAVTGLHVDSLTVTGESYKPYKGLRCVTKSGRYELRL</sequence>